<organism evidence="1 2">
    <name type="scientific">Macroventuria anomochaeta</name>
    <dbReference type="NCBI Taxonomy" id="301207"/>
    <lineage>
        <taxon>Eukaryota</taxon>
        <taxon>Fungi</taxon>
        <taxon>Dikarya</taxon>
        <taxon>Ascomycota</taxon>
        <taxon>Pezizomycotina</taxon>
        <taxon>Dothideomycetes</taxon>
        <taxon>Pleosporomycetidae</taxon>
        <taxon>Pleosporales</taxon>
        <taxon>Pleosporineae</taxon>
        <taxon>Didymellaceae</taxon>
        <taxon>Macroventuria</taxon>
    </lineage>
</organism>
<gene>
    <name evidence="1" type="ORF">BU25DRAFT_421128</name>
</gene>
<reference evidence="1" key="1">
    <citation type="journal article" date="2020" name="Stud. Mycol.">
        <title>101 Dothideomycetes genomes: a test case for predicting lifestyles and emergence of pathogens.</title>
        <authorList>
            <person name="Haridas S."/>
            <person name="Albert R."/>
            <person name="Binder M."/>
            <person name="Bloem J."/>
            <person name="Labutti K."/>
            <person name="Salamov A."/>
            <person name="Andreopoulos B."/>
            <person name="Baker S."/>
            <person name="Barry K."/>
            <person name="Bills G."/>
            <person name="Bluhm B."/>
            <person name="Cannon C."/>
            <person name="Castanera R."/>
            <person name="Culley D."/>
            <person name="Daum C."/>
            <person name="Ezra D."/>
            <person name="Gonzalez J."/>
            <person name="Henrissat B."/>
            <person name="Kuo A."/>
            <person name="Liang C."/>
            <person name="Lipzen A."/>
            <person name="Lutzoni F."/>
            <person name="Magnuson J."/>
            <person name="Mondo S."/>
            <person name="Nolan M."/>
            <person name="Ohm R."/>
            <person name="Pangilinan J."/>
            <person name="Park H.-J."/>
            <person name="Ramirez L."/>
            <person name="Alfaro M."/>
            <person name="Sun H."/>
            <person name="Tritt A."/>
            <person name="Yoshinaga Y."/>
            <person name="Zwiers L.-H."/>
            <person name="Turgeon B."/>
            <person name="Goodwin S."/>
            <person name="Spatafora J."/>
            <person name="Crous P."/>
            <person name="Grigoriev I."/>
        </authorList>
    </citation>
    <scope>NUCLEOTIDE SEQUENCE</scope>
    <source>
        <strain evidence="1">CBS 525.71</strain>
    </source>
</reference>
<comment type="caution">
    <text evidence="1">The sequence shown here is derived from an EMBL/GenBank/DDBJ whole genome shotgun (WGS) entry which is preliminary data.</text>
</comment>
<keyword evidence="2" id="KW-1185">Reference proteome</keyword>
<dbReference type="EMBL" id="MU006714">
    <property type="protein sequence ID" value="KAF2628126.1"/>
    <property type="molecule type" value="Genomic_DNA"/>
</dbReference>
<accession>A0ACB6S1V4</accession>
<evidence type="ECO:0000313" key="2">
    <source>
        <dbReference type="Proteomes" id="UP000799754"/>
    </source>
</evidence>
<dbReference type="Proteomes" id="UP000799754">
    <property type="component" value="Unassembled WGS sequence"/>
</dbReference>
<proteinExistence type="predicted"/>
<protein>
    <submittedName>
        <fullName evidence="1">Uncharacterized protein</fullName>
    </submittedName>
</protein>
<name>A0ACB6S1V4_9PLEO</name>
<evidence type="ECO:0000313" key="1">
    <source>
        <dbReference type="EMBL" id="KAF2628126.1"/>
    </source>
</evidence>
<sequence>MGIDKRKIHDVRDCKLRELEIAAQQVNSFSGRCMEYRLRLGFSMFSSVQGAHCTLLRVPLKEMSSSSSNQTRQPSTSPRPSATTTSTNAPSPSLPRTTISSWSSTLRSATTYGTR</sequence>